<dbReference type="SUPFAM" id="SSF51126">
    <property type="entry name" value="Pectin lyase-like"/>
    <property type="match status" value="1"/>
</dbReference>
<dbReference type="PANTHER" id="PTHR31683:SF18">
    <property type="entry name" value="PECTATE LYASE 21-RELATED"/>
    <property type="match status" value="1"/>
</dbReference>
<accession>A0A1Y2ESU5</accession>
<keyword evidence="3" id="KW-0119">Carbohydrate metabolism</keyword>
<keyword evidence="2 3" id="KW-0456">Lyase</keyword>
<organism evidence="6 7">
    <name type="scientific">Neocallimastix californiae</name>
    <dbReference type="NCBI Taxonomy" id="1754190"/>
    <lineage>
        <taxon>Eukaryota</taxon>
        <taxon>Fungi</taxon>
        <taxon>Fungi incertae sedis</taxon>
        <taxon>Chytridiomycota</taxon>
        <taxon>Chytridiomycota incertae sedis</taxon>
        <taxon>Neocallimastigomycetes</taxon>
        <taxon>Neocallimastigales</taxon>
        <taxon>Neocallimastigaceae</taxon>
        <taxon>Neocallimastix</taxon>
    </lineage>
</organism>
<dbReference type="STRING" id="1754190.A0A1Y2ESU5"/>
<proteinExistence type="inferred from homology"/>
<gene>
    <name evidence="6" type="ORF">LY90DRAFT_699191</name>
</gene>
<dbReference type="Proteomes" id="UP000193920">
    <property type="component" value="Unassembled WGS sequence"/>
</dbReference>
<dbReference type="EMBL" id="MCOG01000028">
    <property type="protein sequence ID" value="ORY74649.1"/>
    <property type="molecule type" value="Genomic_DNA"/>
</dbReference>
<keyword evidence="7" id="KW-1185">Reference proteome</keyword>
<dbReference type="Pfam" id="PF00544">
    <property type="entry name" value="Pectate_lyase_4"/>
    <property type="match status" value="1"/>
</dbReference>
<keyword evidence="4" id="KW-0732">Signal</keyword>
<evidence type="ECO:0000313" key="7">
    <source>
        <dbReference type="Proteomes" id="UP000193920"/>
    </source>
</evidence>
<dbReference type="AlphaFoldDB" id="A0A1Y2ESU5"/>
<reference evidence="6 7" key="1">
    <citation type="submission" date="2016-08" db="EMBL/GenBank/DDBJ databases">
        <title>A Parts List for Fungal Cellulosomes Revealed by Comparative Genomics.</title>
        <authorList>
            <consortium name="DOE Joint Genome Institute"/>
            <person name="Haitjema C.H."/>
            <person name="Gilmore S.P."/>
            <person name="Henske J.K."/>
            <person name="Solomon K.V."/>
            <person name="De Groot R."/>
            <person name="Kuo A."/>
            <person name="Mondo S.J."/>
            <person name="Salamov A.A."/>
            <person name="Labutti K."/>
            <person name="Zhao Z."/>
            <person name="Chiniquy J."/>
            <person name="Barry K."/>
            <person name="Brewer H.M."/>
            <person name="Purvine S.O."/>
            <person name="Wright A.T."/>
            <person name="Boxma B."/>
            <person name="Van Alen T."/>
            <person name="Hackstein J.H."/>
            <person name="Baker S.E."/>
            <person name="Grigoriev I.V."/>
            <person name="O'Malley M.A."/>
        </authorList>
    </citation>
    <scope>NUCLEOTIDE SEQUENCE [LARGE SCALE GENOMIC DNA]</scope>
    <source>
        <strain evidence="6 7">G1</strain>
    </source>
</reference>
<comment type="similarity">
    <text evidence="1 3">Belongs to the polysaccharide lyase 1 family.</text>
</comment>
<evidence type="ECO:0000256" key="1">
    <source>
        <dbReference type="ARBA" id="ARBA00010980"/>
    </source>
</evidence>
<protein>
    <submittedName>
        <fullName evidence="6">Pectin lyase-like protein</fullName>
    </submittedName>
</protein>
<evidence type="ECO:0000313" key="6">
    <source>
        <dbReference type="EMBL" id="ORY74649.1"/>
    </source>
</evidence>
<evidence type="ECO:0000256" key="3">
    <source>
        <dbReference type="RuleBase" id="RU361173"/>
    </source>
</evidence>
<dbReference type="PANTHER" id="PTHR31683">
    <property type="entry name" value="PECTATE LYASE 18-RELATED"/>
    <property type="match status" value="1"/>
</dbReference>
<comment type="caution">
    <text evidence="6">The sequence shown here is derived from an EMBL/GenBank/DDBJ whole genome shotgun (WGS) entry which is preliminary data.</text>
</comment>
<comment type="subcellular location">
    <subcellularLocation>
        <location evidence="3">Secreted</location>
    </subcellularLocation>
</comment>
<dbReference type="Gene3D" id="2.160.20.10">
    <property type="entry name" value="Single-stranded right-handed beta-helix, Pectin lyase-like"/>
    <property type="match status" value="1"/>
</dbReference>
<dbReference type="SMART" id="SM00656">
    <property type="entry name" value="Amb_all"/>
    <property type="match status" value="1"/>
</dbReference>
<sequence>MKFSKLNLSLLSLVGLVSANSPVGFGKNTIGGEGGVEYHVTNIEELKEALNNYGNPTGSKIIYIDSQINGAINEDGSLLTAESISPGYTFQKYIECFTADGTQWLNTYECNALEKLRQAGAKVQANKIKVFITPNTTIIGSGVNSKLEELSLQINGVSNVIVKNLYIQAPNDLFPEWDPTDGIYGSWNSEYDAVVIRKSMNVWVDNCYLTDGSKGVDTTPLNFGQHTELHDGLLDIINESDFVTISNNRFESHKKTMLIGNSDKNVEDRGHLKVTIHDNVFINCNERLPRVRFGHVHIYNNYYYAETFHPGYPSLTVDNYFHDDTVFPQYFIGLGTEANVSSEYNSFNYIGNQEIPATNDIVVYSYGGYIFHDQGSEFNGQNINLDALAEKSFKTKVQTKIAQNAAKGSSNPAWVNATFTSDAFLPSSFYDYDVKTNLDEVNDLINKVPTWMFDNTVGN</sequence>
<feature type="chain" id="PRO_5013367898" evidence="4">
    <location>
        <begin position="20"/>
        <end position="459"/>
    </location>
</feature>
<dbReference type="GO" id="GO:0000272">
    <property type="term" value="P:polysaccharide catabolic process"/>
    <property type="evidence" value="ECO:0007669"/>
    <property type="project" value="UniProtKB-KW"/>
</dbReference>
<evidence type="ECO:0000256" key="2">
    <source>
        <dbReference type="ARBA" id="ARBA00023239"/>
    </source>
</evidence>
<dbReference type="InterPro" id="IPR045032">
    <property type="entry name" value="PEL"/>
</dbReference>
<dbReference type="GO" id="GO:0005576">
    <property type="term" value="C:extracellular region"/>
    <property type="evidence" value="ECO:0007669"/>
    <property type="project" value="UniProtKB-SubCell"/>
</dbReference>
<dbReference type="GO" id="GO:0030570">
    <property type="term" value="F:pectate lyase activity"/>
    <property type="evidence" value="ECO:0007669"/>
    <property type="project" value="InterPro"/>
</dbReference>
<keyword evidence="3" id="KW-0624">Polysaccharide degradation</keyword>
<name>A0A1Y2ESU5_9FUNG</name>
<dbReference type="InterPro" id="IPR002022">
    <property type="entry name" value="Pec_lyase"/>
</dbReference>
<dbReference type="InterPro" id="IPR012334">
    <property type="entry name" value="Pectin_lyas_fold"/>
</dbReference>
<feature type="domain" description="Pectate lyase" evidence="5">
    <location>
        <begin position="103"/>
        <end position="354"/>
    </location>
</feature>
<evidence type="ECO:0000256" key="4">
    <source>
        <dbReference type="SAM" id="SignalP"/>
    </source>
</evidence>
<dbReference type="OrthoDB" id="1637350at2759"/>
<feature type="signal peptide" evidence="4">
    <location>
        <begin position="1"/>
        <end position="19"/>
    </location>
</feature>
<keyword evidence="3" id="KW-0964">Secreted</keyword>
<evidence type="ECO:0000259" key="5">
    <source>
        <dbReference type="SMART" id="SM00656"/>
    </source>
</evidence>
<dbReference type="InterPro" id="IPR011050">
    <property type="entry name" value="Pectin_lyase_fold/virulence"/>
</dbReference>